<dbReference type="SUPFAM" id="SSF103084">
    <property type="entry name" value="Holliday junction resolvase RusA"/>
    <property type="match status" value="1"/>
</dbReference>
<dbReference type="InterPro" id="IPR036614">
    <property type="entry name" value="RusA-like_sf"/>
</dbReference>
<protein>
    <submittedName>
        <fullName evidence="1">Endodeoxyribonuclease RusA</fullName>
    </submittedName>
</protein>
<name>A0A9J9GH82_ENT38</name>
<keyword evidence="2" id="KW-1185">Reference proteome</keyword>
<sequence length="151" mass="17698">MDCQRLSSPAEIPPNHRAFPAFPRVVQIMKVYNILPMGKPRMTRADKWKKRPEVMRYRAFCDHVRLLGVELPEANSHVTFILPMPQSWSKKKRLEYNGKPHQGKPDFDNLMKALMDAIFEDDAHIWDARVTKLWGEEGKIIIGEIVRCEHY</sequence>
<evidence type="ECO:0000313" key="2">
    <source>
        <dbReference type="Proteomes" id="UP000000230"/>
    </source>
</evidence>
<evidence type="ECO:0000313" key="1">
    <source>
        <dbReference type="EMBL" id="ABP60926.1"/>
    </source>
</evidence>
<dbReference type="Proteomes" id="UP000000230">
    <property type="component" value="Chromosome"/>
</dbReference>
<proteinExistence type="predicted"/>
<dbReference type="Gene3D" id="3.30.1330.70">
    <property type="entry name" value="Holliday junction resolvase RusA"/>
    <property type="match status" value="1"/>
</dbReference>
<gene>
    <name evidence="1" type="ordered locus">Ent638_2254</name>
</gene>
<dbReference type="GO" id="GO:0000287">
    <property type="term" value="F:magnesium ion binding"/>
    <property type="evidence" value="ECO:0007669"/>
    <property type="project" value="InterPro"/>
</dbReference>
<accession>A0A9J9GH82</accession>
<reference evidence="2" key="1">
    <citation type="journal article" date="2010" name="PLoS Genet.">
        <title>Genome sequence of the plant growth promoting endophytic bacterium Enterobacter sp. 638.</title>
        <authorList>
            <person name="Taghavi S."/>
            <person name="van der Lelie D."/>
            <person name="Hoffman A."/>
            <person name="Zhang Y.B."/>
            <person name="Walla M.D."/>
            <person name="Vangronsveld J."/>
            <person name="Newman L."/>
            <person name="Monchy S."/>
        </authorList>
    </citation>
    <scope>NUCLEOTIDE SEQUENCE [LARGE SCALE GENOMIC DNA]</scope>
    <source>
        <strain evidence="2">638</strain>
    </source>
</reference>
<dbReference type="Pfam" id="PF05866">
    <property type="entry name" value="RusA"/>
    <property type="match status" value="1"/>
</dbReference>
<dbReference type="KEGG" id="ent:Ent638_2254"/>
<dbReference type="EMBL" id="CP000653">
    <property type="protein sequence ID" value="ABP60926.1"/>
    <property type="molecule type" value="Genomic_DNA"/>
</dbReference>
<organism evidence="1 2">
    <name type="scientific">Enterobacter sp. (strain 638)</name>
    <dbReference type="NCBI Taxonomy" id="399742"/>
    <lineage>
        <taxon>Bacteria</taxon>
        <taxon>Pseudomonadati</taxon>
        <taxon>Pseudomonadota</taxon>
        <taxon>Gammaproteobacteria</taxon>
        <taxon>Enterobacterales</taxon>
        <taxon>Enterobacteriaceae</taxon>
        <taxon>Enterobacter</taxon>
    </lineage>
</organism>
<dbReference type="GO" id="GO:0006281">
    <property type="term" value="P:DNA repair"/>
    <property type="evidence" value="ECO:0007669"/>
    <property type="project" value="InterPro"/>
</dbReference>
<dbReference type="InterPro" id="IPR008822">
    <property type="entry name" value="Endonuclease_RusA-like"/>
</dbReference>
<dbReference type="GO" id="GO:0006310">
    <property type="term" value="P:DNA recombination"/>
    <property type="evidence" value="ECO:0007669"/>
    <property type="project" value="InterPro"/>
</dbReference>
<dbReference type="AlphaFoldDB" id="A0A9J9GH82"/>